<dbReference type="OrthoDB" id="195113at2"/>
<dbReference type="Pfam" id="PF01872">
    <property type="entry name" value="RibD_C"/>
    <property type="match status" value="1"/>
</dbReference>
<dbReference type="EMBL" id="QCXQ01000002">
    <property type="protein sequence ID" value="PWG00401.1"/>
    <property type="molecule type" value="Genomic_DNA"/>
</dbReference>
<dbReference type="PANTHER" id="PTHR38011:SF11">
    <property type="entry name" value="2,5-DIAMINO-6-RIBOSYLAMINO-4(3H)-PYRIMIDINONE 5'-PHOSPHATE REDUCTASE"/>
    <property type="match status" value="1"/>
</dbReference>
<dbReference type="Gene3D" id="3.40.430.10">
    <property type="entry name" value="Dihydrofolate Reductase, subunit A"/>
    <property type="match status" value="1"/>
</dbReference>
<dbReference type="AlphaFoldDB" id="A0A2V1MZG2"/>
<dbReference type="GO" id="GO:0008703">
    <property type="term" value="F:5-amino-6-(5-phosphoribosylamino)uracil reductase activity"/>
    <property type="evidence" value="ECO:0007669"/>
    <property type="project" value="InterPro"/>
</dbReference>
<feature type="domain" description="Bacterial bifunctional deaminase-reductase C-terminal" evidence="1">
    <location>
        <begin position="4"/>
        <end position="167"/>
    </location>
</feature>
<evidence type="ECO:0000259" key="1">
    <source>
        <dbReference type="Pfam" id="PF01872"/>
    </source>
</evidence>
<accession>A0A2V1MZG2</accession>
<gene>
    <name evidence="2" type="ORF">DCM90_05600</name>
</gene>
<dbReference type="Proteomes" id="UP000245080">
    <property type="component" value="Unassembled WGS sequence"/>
</dbReference>
<keyword evidence="3" id="KW-1185">Reference proteome</keyword>
<evidence type="ECO:0000313" key="3">
    <source>
        <dbReference type="Proteomes" id="UP000245080"/>
    </source>
</evidence>
<comment type="caution">
    <text evidence="2">The sequence shown here is derived from an EMBL/GenBank/DDBJ whole genome shotgun (WGS) entry which is preliminary data.</text>
</comment>
<dbReference type="GO" id="GO:0009231">
    <property type="term" value="P:riboflavin biosynthetic process"/>
    <property type="evidence" value="ECO:0007669"/>
    <property type="project" value="InterPro"/>
</dbReference>
<organism evidence="2 3">
    <name type="scientific">Levilactobacillus bambusae</name>
    <dbReference type="NCBI Taxonomy" id="2024736"/>
    <lineage>
        <taxon>Bacteria</taxon>
        <taxon>Bacillati</taxon>
        <taxon>Bacillota</taxon>
        <taxon>Bacilli</taxon>
        <taxon>Lactobacillales</taxon>
        <taxon>Lactobacillaceae</taxon>
        <taxon>Levilactobacillus</taxon>
    </lineage>
</organism>
<evidence type="ECO:0000313" key="2">
    <source>
        <dbReference type="EMBL" id="PWG00401.1"/>
    </source>
</evidence>
<dbReference type="InterPro" id="IPR024072">
    <property type="entry name" value="DHFR-like_dom_sf"/>
</dbReference>
<name>A0A2V1MZG2_9LACO</name>
<dbReference type="RefSeq" id="WP_109250349.1">
    <property type="nucleotide sequence ID" value="NZ_QCXQ01000002.1"/>
</dbReference>
<dbReference type="SUPFAM" id="SSF53597">
    <property type="entry name" value="Dihydrofolate reductase-like"/>
    <property type="match status" value="1"/>
</dbReference>
<proteinExistence type="predicted"/>
<sequence length="186" mass="20601">MKRQVILFIAQSLDGYIAKPDFSVDFLMTGDPIEPDHEYDKLMAQVDTVIMGKTTYDQLVTELSPTHYPYANQESYVLTSHPEDVEATGNRHFMNTDPVALVQQLKSQPGRSIWIVGGSSLITPLVNAGLIDRYQIAVVPVILGDGIPLFSLGIQPTTLNLVDAFKINEIAYLTYQKKGVESLGRS</sequence>
<protein>
    <submittedName>
        <fullName evidence="2">Dihydrofolate reductase</fullName>
    </submittedName>
</protein>
<reference evidence="2 3" key="1">
    <citation type="journal article" date="2018" name="Int. J. Syst. Evol. Microbiol.">
        <title>Lactobacillus bambusae sp. nov., isolated from a traditional fermented Ma-bamboo shoots of Taiwan.</title>
        <authorList>
            <person name="Wang L.-T."/>
        </authorList>
    </citation>
    <scope>NUCLEOTIDE SEQUENCE [LARGE SCALE GENOMIC DNA]</scope>
    <source>
        <strain evidence="2 3">BS-W1</strain>
    </source>
</reference>
<dbReference type="InterPro" id="IPR050765">
    <property type="entry name" value="Riboflavin_Biosynth_HTPR"/>
</dbReference>
<dbReference type="PANTHER" id="PTHR38011">
    <property type="entry name" value="DIHYDROFOLATE REDUCTASE FAMILY PROTEIN (AFU_ORTHOLOGUE AFUA_8G06820)"/>
    <property type="match status" value="1"/>
</dbReference>
<dbReference type="InterPro" id="IPR002734">
    <property type="entry name" value="RibDG_C"/>
</dbReference>